<dbReference type="GO" id="GO:0005092">
    <property type="term" value="F:GDP-dissociation inhibitor activity"/>
    <property type="evidence" value="ECO:0007669"/>
    <property type="project" value="InterPro"/>
</dbReference>
<dbReference type="Proteomes" id="UP000489600">
    <property type="component" value="Unassembled WGS sequence"/>
</dbReference>
<dbReference type="GO" id="GO:0005968">
    <property type="term" value="C:Rab-protein geranylgeranyltransferase complex"/>
    <property type="evidence" value="ECO:0007669"/>
    <property type="project" value="TreeGrafter"/>
</dbReference>
<evidence type="ECO:0000313" key="2">
    <source>
        <dbReference type="EMBL" id="VVB10193.1"/>
    </source>
</evidence>
<dbReference type="AlphaFoldDB" id="A0A565C972"/>
<evidence type="ECO:0000313" key="3">
    <source>
        <dbReference type="Proteomes" id="UP000489600"/>
    </source>
</evidence>
<dbReference type="EMBL" id="CABITT030000007">
    <property type="protein sequence ID" value="VVB10193.1"/>
    <property type="molecule type" value="Genomic_DNA"/>
</dbReference>
<sequence length="313" mass="35988">MSSFKNRSDKEEEEPPHLSEHVPPKKKRKHVSALVDSSEKVKSFVGDSRGAIFKDKSLALLMIFFKLVQKHLASTTKIDESIVRISEEDMEIPFVDFLTKMRSSCMPLRCKIMIKTIQKLVEIYLRPKRGLIDWLYIHYIYWQIIRNSMFKLTGGVDISNLWTRRTSTSFLSLSRCQRMHLYKAIELIVVTKYMFKCQKLILDPYITVGLESLSSLTDQQKETLRVLVPKAISSKGKITRGICIIRGYVKADTLSVLIVYPPKSLFPEQLTTFRILQLGSGLANGENHAYMKIRLRAEDVQGRNVLTQQTATP</sequence>
<reference evidence="2" key="1">
    <citation type="submission" date="2019-07" db="EMBL/GenBank/DDBJ databases">
        <authorList>
            <person name="Dittberner H."/>
        </authorList>
    </citation>
    <scope>NUCLEOTIDE SEQUENCE [LARGE SCALE GENOMIC DNA]</scope>
</reference>
<dbReference type="OrthoDB" id="9446342at2759"/>
<protein>
    <submittedName>
        <fullName evidence="2">Uncharacterized protein</fullName>
    </submittedName>
</protein>
<dbReference type="PANTHER" id="PTHR11787">
    <property type="entry name" value="RAB GDP-DISSOCIATION INHIBITOR"/>
    <property type="match status" value="1"/>
</dbReference>
<dbReference type="GO" id="GO:0005634">
    <property type="term" value="C:nucleus"/>
    <property type="evidence" value="ECO:0007669"/>
    <property type="project" value="TreeGrafter"/>
</dbReference>
<name>A0A565C972_9BRAS</name>
<dbReference type="InterPro" id="IPR018203">
    <property type="entry name" value="GDP_dissociation_inhibitor"/>
</dbReference>
<evidence type="ECO:0000256" key="1">
    <source>
        <dbReference type="SAM" id="MobiDB-lite"/>
    </source>
</evidence>
<comment type="caution">
    <text evidence="2">The sequence shown here is derived from an EMBL/GenBank/DDBJ whole genome shotgun (WGS) entry which is preliminary data.</text>
</comment>
<proteinExistence type="predicted"/>
<feature type="region of interest" description="Disordered" evidence="1">
    <location>
        <begin position="1"/>
        <end position="30"/>
    </location>
</feature>
<dbReference type="GO" id="GO:0016192">
    <property type="term" value="P:vesicle-mediated transport"/>
    <property type="evidence" value="ECO:0007669"/>
    <property type="project" value="TreeGrafter"/>
</dbReference>
<dbReference type="PANTHER" id="PTHR11787:SF4">
    <property type="entry name" value="CHM, RAB ESCORT PROTEIN 1"/>
    <property type="match status" value="1"/>
</dbReference>
<dbReference type="GO" id="GO:0007264">
    <property type="term" value="P:small GTPase-mediated signal transduction"/>
    <property type="evidence" value="ECO:0007669"/>
    <property type="project" value="InterPro"/>
</dbReference>
<gene>
    <name evidence="2" type="ORF">ANE_LOCUS20637</name>
</gene>
<feature type="compositionally biased region" description="Basic and acidic residues" evidence="1">
    <location>
        <begin position="1"/>
        <end position="23"/>
    </location>
</feature>
<organism evidence="2 3">
    <name type="scientific">Arabis nemorensis</name>
    <dbReference type="NCBI Taxonomy" id="586526"/>
    <lineage>
        <taxon>Eukaryota</taxon>
        <taxon>Viridiplantae</taxon>
        <taxon>Streptophyta</taxon>
        <taxon>Embryophyta</taxon>
        <taxon>Tracheophyta</taxon>
        <taxon>Spermatophyta</taxon>
        <taxon>Magnoliopsida</taxon>
        <taxon>eudicotyledons</taxon>
        <taxon>Gunneridae</taxon>
        <taxon>Pentapetalae</taxon>
        <taxon>rosids</taxon>
        <taxon>malvids</taxon>
        <taxon>Brassicales</taxon>
        <taxon>Brassicaceae</taxon>
        <taxon>Arabideae</taxon>
        <taxon>Arabis</taxon>
    </lineage>
</organism>
<accession>A0A565C972</accession>
<keyword evidence="3" id="KW-1185">Reference proteome</keyword>
<dbReference type="GO" id="GO:0005829">
    <property type="term" value="C:cytosol"/>
    <property type="evidence" value="ECO:0007669"/>
    <property type="project" value="TreeGrafter"/>
</dbReference>